<dbReference type="STRING" id="1527.SAMN04489757_102137"/>
<keyword evidence="2" id="KW-1185">Reference proteome</keyword>
<proteinExistence type="predicted"/>
<protein>
    <submittedName>
        <fullName evidence="1">Uncharacterized protein</fullName>
    </submittedName>
</protein>
<evidence type="ECO:0000313" key="2">
    <source>
        <dbReference type="Proteomes" id="UP000198806"/>
    </source>
</evidence>
<name>A0A1I5C4X5_9FIRM</name>
<dbReference type="RefSeq" id="WP_091684024.1">
    <property type="nucleotide sequence ID" value="NZ_BAABFM010000017.1"/>
</dbReference>
<dbReference type="OrthoDB" id="1067148at2"/>
<accession>A0A1I5C4X5</accession>
<gene>
    <name evidence="1" type="ORF">SAMN04489757_102137</name>
</gene>
<dbReference type="EMBL" id="FOWD01000002">
    <property type="protein sequence ID" value="SFN82038.1"/>
    <property type="molecule type" value="Genomic_DNA"/>
</dbReference>
<dbReference type="AlphaFoldDB" id="A0A1I5C4X5"/>
<dbReference type="Proteomes" id="UP000198806">
    <property type="component" value="Unassembled WGS sequence"/>
</dbReference>
<dbReference type="InterPro" id="IPR056298">
    <property type="entry name" value="AlkZ-rel"/>
</dbReference>
<dbReference type="Pfam" id="PF24741">
    <property type="entry name" value="AlkZ-rel"/>
    <property type="match status" value="1"/>
</dbReference>
<organism evidence="1 2">
    <name type="scientific">Anaerocolumna aminovalerica</name>
    <dbReference type="NCBI Taxonomy" id="1527"/>
    <lineage>
        <taxon>Bacteria</taxon>
        <taxon>Bacillati</taxon>
        <taxon>Bacillota</taxon>
        <taxon>Clostridia</taxon>
        <taxon>Lachnospirales</taxon>
        <taxon>Lachnospiraceae</taxon>
        <taxon>Anaerocolumna</taxon>
    </lineage>
</organism>
<evidence type="ECO:0000313" key="1">
    <source>
        <dbReference type="EMBL" id="SFN82038.1"/>
    </source>
</evidence>
<sequence>MSITVGEINNYNDFINALLKVGMSTGGEKNSDGILALCDYYGKSIIWHTEDVDTDPWEWRIRVLDQRNDIAYGKLFFKKSGYITADWYPYFYAVRRGIKSFEEDYSDGNISFYAKRVYELISREGTLPLHIIKQLGNFTKEDKTKFDNAITELQMKMYITMCGRSKKFSKTGQEYGWSSTTFCKTEDFFEEDIFEKANSLSKEQAYEKLYTHILELNPGVDSKKLDKFILGK</sequence>
<reference evidence="1 2" key="1">
    <citation type="submission" date="2016-10" db="EMBL/GenBank/DDBJ databases">
        <authorList>
            <person name="de Groot N.N."/>
        </authorList>
    </citation>
    <scope>NUCLEOTIDE SEQUENCE [LARGE SCALE GENOMIC DNA]</scope>
    <source>
        <strain evidence="1 2">DSM 1283</strain>
    </source>
</reference>